<evidence type="ECO:0000313" key="4">
    <source>
        <dbReference type="Proteomes" id="UP000247634"/>
    </source>
</evidence>
<evidence type="ECO:0000256" key="1">
    <source>
        <dbReference type="SAM" id="MobiDB-lite"/>
    </source>
</evidence>
<feature type="compositionally biased region" description="Basic and acidic residues" evidence="1">
    <location>
        <begin position="51"/>
        <end position="62"/>
    </location>
</feature>
<protein>
    <recommendedName>
        <fullName evidence="2">Putative exodeoxyribonuclease 8 PDDEXK-like domain-containing protein</fullName>
    </recommendedName>
</protein>
<accession>A0A2U9P084</accession>
<keyword evidence="4" id="KW-1185">Reference proteome</keyword>
<dbReference type="AlphaFoldDB" id="A0A2U9P084"/>
<dbReference type="InterPro" id="IPR011604">
    <property type="entry name" value="PDDEXK-like_dom_sf"/>
</dbReference>
<feature type="compositionally biased region" description="Pro residues" evidence="1">
    <location>
        <begin position="23"/>
        <end position="34"/>
    </location>
</feature>
<organism evidence="3 4">
    <name type="scientific">Streptomyces actuosus</name>
    <dbReference type="NCBI Taxonomy" id="1885"/>
    <lineage>
        <taxon>Bacteria</taxon>
        <taxon>Bacillati</taxon>
        <taxon>Actinomycetota</taxon>
        <taxon>Actinomycetes</taxon>
        <taxon>Kitasatosporales</taxon>
        <taxon>Streptomycetaceae</taxon>
        <taxon>Streptomyces</taxon>
    </lineage>
</organism>
<reference evidence="3 4" key="1">
    <citation type="submission" date="2018-06" db="EMBL/GenBank/DDBJ databases">
        <title>The complete genome sequence of a nosiheptide producer Streptomyces actuosus ATCC 25421: deducing the ability of producing a new class III lantibiotics.</title>
        <authorList>
            <person name="Liu W."/>
            <person name="Sun F."/>
            <person name="Hu Y."/>
        </authorList>
    </citation>
    <scope>NUCLEOTIDE SEQUENCE [LARGE SCALE GENOMIC DNA]</scope>
    <source>
        <strain evidence="3 4">ATCC 25421</strain>
    </source>
</reference>
<gene>
    <name evidence="3" type="ORF">DMT42_09965</name>
</gene>
<feature type="compositionally biased region" description="Basic residues" evidence="1">
    <location>
        <begin position="103"/>
        <end position="130"/>
    </location>
</feature>
<dbReference type="Gene3D" id="3.90.320.10">
    <property type="match status" value="1"/>
</dbReference>
<dbReference type="EMBL" id="CP029788">
    <property type="protein sequence ID" value="AWT42608.1"/>
    <property type="molecule type" value="Genomic_DNA"/>
</dbReference>
<evidence type="ECO:0000259" key="2">
    <source>
        <dbReference type="Pfam" id="PF12684"/>
    </source>
</evidence>
<proteinExistence type="predicted"/>
<name>A0A2U9P084_STRAS</name>
<dbReference type="InterPro" id="IPR024432">
    <property type="entry name" value="Put_RecE_PDDEXK-like_dom"/>
</dbReference>
<dbReference type="Pfam" id="PF12684">
    <property type="entry name" value="DUF3799"/>
    <property type="match status" value="1"/>
</dbReference>
<dbReference type="KEGG" id="sact:DMT42_09965"/>
<sequence length="441" mass="48740">MTPAGEGGDKTTTEDRGASSPHSAPPPGPPPPRHPPTRGRRPPLSTPSGASHEHQASQDPRRGGGPRPLPLRPRRLPGRRLDRVADQPHRPRRRREPGQAVHHLPRLRRRDPPRQVRRQRHRRPPGHRGQRGGGVSPLACRQCGNTDGPFTRDGICEDCEDGKPGWVDGLPAEDYHADRTTISSTGLRALLPPGCPAQFHYDREHPAAPKREFDLGNAVHAELLGEGAVLAPLDFDSYQTKAAQEARDEARADGRVPLLAKEWEQVQAMVAAVRSHPIAGPLFAPGMGVAERSMYWTDPATGVRCRIRPDWLRNRETGGRLIVVDVKTARAVDPAALQRAVYEHGYHAQAAFYLAGVKALGLHGDQEPAFVFAFQSKTPPYLVHLVELDFPALTLGAARNERALRIYAECQRTGVWPGFNDQITYLPLPPYAEKRDNEEYL</sequence>
<dbReference type="OrthoDB" id="3292504at2"/>
<feature type="compositionally biased region" description="Basic and acidic residues" evidence="1">
    <location>
        <begin position="7"/>
        <end position="17"/>
    </location>
</feature>
<evidence type="ECO:0000313" key="3">
    <source>
        <dbReference type="EMBL" id="AWT42608.1"/>
    </source>
</evidence>
<feature type="domain" description="Putative exodeoxyribonuclease 8 PDDEXK-like" evidence="2">
    <location>
        <begin position="185"/>
        <end position="426"/>
    </location>
</feature>
<feature type="compositionally biased region" description="Basic and acidic residues" evidence="1">
    <location>
        <begin position="79"/>
        <end position="89"/>
    </location>
</feature>
<feature type="region of interest" description="Disordered" evidence="1">
    <location>
        <begin position="1"/>
        <end position="138"/>
    </location>
</feature>
<dbReference type="Proteomes" id="UP000247634">
    <property type="component" value="Chromosome"/>
</dbReference>